<feature type="domain" description="Secretin/TonB short N-terminal" evidence="5">
    <location>
        <begin position="45"/>
        <end position="93"/>
    </location>
</feature>
<dbReference type="SMART" id="SM00965">
    <property type="entry name" value="STN"/>
    <property type="match status" value="1"/>
</dbReference>
<comment type="similarity">
    <text evidence="4">Belongs to the bacterial secretin family.</text>
</comment>
<dbReference type="eggNOG" id="COG4796">
    <property type="taxonomic scope" value="Bacteria"/>
</dbReference>
<organism evidence="6 7">
    <name type="scientific">Thermotoga neapolitana (strain ATCC 49049 / DSM 4359 / NBRC 107923 / NS-E)</name>
    <dbReference type="NCBI Taxonomy" id="309803"/>
    <lineage>
        <taxon>Bacteria</taxon>
        <taxon>Thermotogati</taxon>
        <taxon>Thermotogota</taxon>
        <taxon>Thermotogae</taxon>
        <taxon>Thermotogales</taxon>
        <taxon>Thermotogaceae</taxon>
        <taxon>Thermotoga</taxon>
    </lineage>
</organism>
<dbReference type="InterPro" id="IPR004845">
    <property type="entry name" value="T2SS_GspD_CS"/>
</dbReference>
<sequence length="380" mass="42414">MKRCALMVLIVLSVFLFSEEKLLDLSFFQTDIRDALTQISYEIGKPIIYDRTVTGFVSLEVYQVPVEKALDLLLLPYGYQWVEIDGVYFVGSPDPESPSFFTLSKTYLYRTKGNSADQLIKALPPVMKNYVFPLSTDTVVINAPPKIASKIAETLNTIDVPEEELILEVKVVEVNEETLRKWGISWQYSNQSEGENFTINLLEKALDIVFNTLDYSVLSHIELSIGDGSAKLLANPRLRLQSGSSGKFSAKTQRNYITTENDKKVVKSVELGTEVEIKPFLLRDNTVSLTVKITSSNALDKNEGLPDTTSQSIEGTVRLKLGETVAIGGIGFDTYTTVTDKVPLLGDIPVFGYLFKKETERKIHKEILILVKCTKAGESE</sequence>
<dbReference type="InterPro" id="IPR050810">
    <property type="entry name" value="Bact_Secretion_Sys_Channel"/>
</dbReference>
<accession>B9KAX6</accession>
<evidence type="ECO:0000313" key="7">
    <source>
        <dbReference type="Proteomes" id="UP000000445"/>
    </source>
</evidence>
<dbReference type="STRING" id="309803.CTN_1933"/>
<dbReference type="Proteomes" id="UP000000445">
    <property type="component" value="Chromosome"/>
</dbReference>
<dbReference type="PROSITE" id="PS00875">
    <property type="entry name" value="T2SP_D"/>
    <property type="match status" value="1"/>
</dbReference>
<dbReference type="Pfam" id="PF07660">
    <property type="entry name" value="STN"/>
    <property type="match status" value="1"/>
</dbReference>
<protein>
    <submittedName>
        <fullName evidence="6">Secretin/TonB, short N-terminal domain</fullName>
    </submittedName>
</protein>
<gene>
    <name evidence="6" type="ordered locus">CTN_1933</name>
</gene>
<keyword evidence="3" id="KW-0998">Cell outer membrane</keyword>
<evidence type="ECO:0000256" key="4">
    <source>
        <dbReference type="RuleBase" id="RU004003"/>
    </source>
</evidence>
<dbReference type="InterPro" id="IPR011662">
    <property type="entry name" value="Secretin/TonB_short_N"/>
</dbReference>
<evidence type="ECO:0000256" key="1">
    <source>
        <dbReference type="ARBA" id="ARBA00022448"/>
    </source>
</evidence>
<name>B9KAX6_THENN</name>
<dbReference type="EMBL" id="CP000916">
    <property type="protein sequence ID" value="ACM24109.1"/>
    <property type="molecule type" value="Genomic_DNA"/>
</dbReference>
<dbReference type="KEGG" id="tna:CTN_1933"/>
<dbReference type="AlphaFoldDB" id="B9KAX6"/>
<evidence type="ECO:0000256" key="2">
    <source>
        <dbReference type="ARBA" id="ARBA00023136"/>
    </source>
</evidence>
<evidence type="ECO:0000256" key="3">
    <source>
        <dbReference type="ARBA" id="ARBA00023237"/>
    </source>
</evidence>
<dbReference type="GO" id="GO:0019867">
    <property type="term" value="C:outer membrane"/>
    <property type="evidence" value="ECO:0007669"/>
    <property type="project" value="InterPro"/>
</dbReference>
<dbReference type="Gene3D" id="3.30.1370.130">
    <property type="match status" value="1"/>
</dbReference>
<dbReference type="PRINTS" id="PR00811">
    <property type="entry name" value="BCTERIALGSPD"/>
</dbReference>
<reference evidence="6 7" key="1">
    <citation type="journal article" date="2009" name="Biosci. Biotechnol. Biochem.">
        <title>WeGAS: a web-based microbial genome annotation system.</title>
        <authorList>
            <person name="Lee D."/>
            <person name="Seo H."/>
            <person name="Park C."/>
            <person name="Park K."/>
        </authorList>
    </citation>
    <scope>NUCLEOTIDE SEQUENCE [LARGE SCALE GENOMIC DNA]</scope>
    <source>
        <strain evidence="7">ATCC 49049 / DSM 4359 / NBRC 107923 / NS-E</strain>
    </source>
</reference>
<keyword evidence="2" id="KW-0472">Membrane</keyword>
<keyword evidence="7" id="KW-1185">Reference proteome</keyword>
<dbReference type="InterPro" id="IPR004846">
    <property type="entry name" value="T2SS/T3SS_dom"/>
</dbReference>
<dbReference type="GO" id="GO:0015627">
    <property type="term" value="C:type II protein secretion system complex"/>
    <property type="evidence" value="ECO:0007669"/>
    <property type="project" value="TreeGrafter"/>
</dbReference>
<evidence type="ECO:0000259" key="5">
    <source>
        <dbReference type="SMART" id="SM00965"/>
    </source>
</evidence>
<keyword evidence="1" id="KW-0813">Transport</keyword>
<dbReference type="PANTHER" id="PTHR30332:SF17">
    <property type="entry name" value="TYPE IV PILIATION SYSTEM PROTEIN DR_0774-RELATED"/>
    <property type="match status" value="1"/>
</dbReference>
<dbReference type="Pfam" id="PF00263">
    <property type="entry name" value="Secretin"/>
    <property type="match status" value="1"/>
</dbReference>
<dbReference type="HOGENOM" id="CLU_059922_0_0_0"/>
<dbReference type="GO" id="GO:0009306">
    <property type="term" value="P:protein secretion"/>
    <property type="evidence" value="ECO:0007669"/>
    <property type="project" value="InterPro"/>
</dbReference>
<proteinExistence type="inferred from homology"/>
<dbReference type="RefSeq" id="WP_015920345.1">
    <property type="nucleotide sequence ID" value="NC_011978.1"/>
</dbReference>
<dbReference type="InterPro" id="IPR001775">
    <property type="entry name" value="GspD/PilQ"/>
</dbReference>
<evidence type="ECO:0000313" key="6">
    <source>
        <dbReference type="EMBL" id="ACM24109.1"/>
    </source>
</evidence>
<dbReference type="PANTHER" id="PTHR30332">
    <property type="entry name" value="PROBABLE GENERAL SECRETION PATHWAY PROTEIN D"/>
    <property type="match status" value="1"/>
</dbReference>